<dbReference type="Pfam" id="PF08548">
    <property type="entry name" value="Peptidase_M10_C"/>
    <property type="match status" value="2"/>
</dbReference>
<proteinExistence type="inferred from homology"/>
<evidence type="ECO:0000256" key="2">
    <source>
        <dbReference type="ARBA" id="ARBA00004370"/>
    </source>
</evidence>
<keyword evidence="5" id="KW-0964">Secreted</keyword>
<keyword evidence="6" id="KW-0800">Toxin</keyword>
<dbReference type="AlphaFoldDB" id="A0A521BAL1"/>
<dbReference type="GO" id="GO:0005509">
    <property type="term" value="F:calcium ion binding"/>
    <property type="evidence" value="ECO:0007669"/>
    <property type="project" value="InterPro"/>
</dbReference>
<evidence type="ECO:0000256" key="6">
    <source>
        <dbReference type="ARBA" id="ARBA00022656"/>
    </source>
</evidence>
<keyword evidence="7" id="KW-0677">Repeat</keyword>
<dbReference type="InterPro" id="IPR006026">
    <property type="entry name" value="Peptidase_Metallo"/>
</dbReference>
<sequence length="608" mass="63157">MSVASTTSPGANVTGHVYVDSLIWGTSWDTSAGGVSAPGTITYSFDDGSLGRRGFASYMKEAIRKAFAIIETIIPIEFNEVGFLTPAGEINDVNITYALLTQNDLGGPGSLGVHQVPGDDPLLQDSGIDALFGIFAYDTPLFSKEALRKGGEGFATIIHEILHGLGLAHPHDEGGSSTIFPGVTQPFDDYGTDGQNQGVYTIMSYNSGYPEVVPLKTYKAGGTASPMALDIAALQAIYGTTDHNTDDNVYKIKGKNGAGTFWTSIWDTDGNDTISAKGVDRSVTINLNDADLDGSDAGGTPSHAKGVTGGFTIANGVVVENAQGGNKGDIIVGNEVDNRLEGFGGSDVISAGEGNDIVLGGGGNDTLTGGLGNDELYGHKGTDNFVAEDSDGDDIIDGGEGLDWLRYIGTSAVTVDLSDTNAQATGYGTDTITGVENVDGSEQNDDITGTDGRNILQGNGGSDRLDGGLGKDTLNGGAGSDTLIGGAGRDTMTGGEGADEFVFTSTTESSRKAKYADRITDFTQGEDKIDLSAIDASTVIDGDDSFVFNGTTPAQTSDEGEIYYVKKNNAGTKNDFTLVLVDTDGDKNPEMVIKISGLHDLTQDDFIL</sequence>
<feature type="domain" description="Peptidase metallopeptidase" evidence="11">
    <location>
        <begin position="20"/>
        <end position="202"/>
    </location>
</feature>
<dbReference type="PANTHER" id="PTHR38340">
    <property type="entry name" value="S-LAYER PROTEIN"/>
    <property type="match status" value="1"/>
</dbReference>
<evidence type="ECO:0000256" key="1">
    <source>
        <dbReference type="ARBA" id="ARBA00001913"/>
    </source>
</evidence>
<evidence type="ECO:0000256" key="9">
    <source>
        <dbReference type="ARBA" id="ARBA00023136"/>
    </source>
</evidence>
<evidence type="ECO:0000256" key="5">
    <source>
        <dbReference type="ARBA" id="ARBA00022525"/>
    </source>
</evidence>
<dbReference type="OrthoDB" id="733404at2"/>
<dbReference type="GO" id="GO:0006508">
    <property type="term" value="P:proteolysis"/>
    <property type="evidence" value="ECO:0007669"/>
    <property type="project" value="InterPro"/>
</dbReference>
<comment type="similarity">
    <text evidence="4">Belongs to the peptidase M10B family.</text>
</comment>
<dbReference type="PANTHER" id="PTHR38340:SF1">
    <property type="entry name" value="S-LAYER PROTEIN"/>
    <property type="match status" value="1"/>
</dbReference>
<dbReference type="Pfam" id="PF00353">
    <property type="entry name" value="HemolysinCabind"/>
    <property type="match status" value="3"/>
</dbReference>
<dbReference type="PRINTS" id="PR00313">
    <property type="entry name" value="CABNDNGRPT"/>
</dbReference>
<keyword evidence="13" id="KW-1185">Reference proteome</keyword>
<dbReference type="InterPro" id="IPR011049">
    <property type="entry name" value="Serralysin-like_metalloprot_C"/>
</dbReference>
<keyword evidence="8" id="KW-0843">Virulence</keyword>
<evidence type="ECO:0000256" key="4">
    <source>
        <dbReference type="ARBA" id="ARBA00009490"/>
    </source>
</evidence>
<dbReference type="PROSITE" id="PS00330">
    <property type="entry name" value="HEMOLYSIN_CALCIUM"/>
    <property type="match status" value="2"/>
</dbReference>
<dbReference type="GO" id="GO:0008237">
    <property type="term" value="F:metallopeptidase activity"/>
    <property type="evidence" value="ECO:0007669"/>
    <property type="project" value="InterPro"/>
</dbReference>
<dbReference type="Gene3D" id="3.40.390.10">
    <property type="entry name" value="Collagenase (Catalytic Domain)"/>
    <property type="match status" value="1"/>
</dbReference>
<comment type="subcellular location">
    <subcellularLocation>
        <location evidence="2">Membrane</location>
    </subcellularLocation>
    <subcellularLocation>
        <location evidence="3">Secreted</location>
    </subcellularLocation>
</comment>
<dbReference type="Gene3D" id="2.150.10.10">
    <property type="entry name" value="Serralysin-like metalloprotease, C-terminal"/>
    <property type="match status" value="2"/>
</dbReference>
<dbReference type="InterPro" id="IPR024079">
    <property type="entry name" value="MetalloPept_cat_dom_sf"/>
</dbReference>
<dbReference type="SMART" id="SM00235">
    <property type="entry name" value="ZnMc"/>
    <property type="match status" value="1"/>
</dbReference>
<dbReference type="InterPro" id="IPR003995">
    <property type="entry name" value="RTX_toxin_determinant-A"/>
</dbReference>
<dbReference type="SUPFAM" id="SSF55486">
    <property type="entry name" value="Metalloproteases ('zincins'), catalytic domain"/>
    <property type="match status" value="1"/>
</dbReference>
<evidence type="ECO:0000256" key="7">
    <source>
        <dbReference type="ARBA" id="ARBA00022737"/>
    </source>
</evidence>
<evidence type="ECO:0000259" key="11">
    <source>
        <dbReference type="SMART" id="SM00235"/>
    </source>
</evidence>
<dbReference type="Proteomes" id="UP000319555">
    <property type="component" value="Unassembled WGS sequence"/>
</dbReference>
<evidence type="ECO:0000256" key="3">
    <source>
        <dbReference type="ARBA" id="ARBA00004613"/>
    </source>
</evidence>
<dbReference type="InterPro" id="IPR050557">
    <property type="entry name" value="RTX_toxin/Mannuronan_C5-epim"/>
</dbReference>
<reference evidence="12 13" key="1">
    <citation type="submission" date="2017-05" db="EMBL/GenBank/DDBJ databases">
        <authorList>
            <person name="Varghese N."/>
            <person name="Submissions S."/>
        </authorList>
    </citation>
    <scope>NUCLEOTIDE SEQUENCE [LARGE SCALE GENOMIC DNA]</scope>
    <source>
        <strain evidence="12 13">DSM 28009</strain>
    </source>
</reference>
<dbReference type="InterPro" id="IPR001343">
    <property type="entry name" value="Hemolysn_Ca-bd"/>
</dbReference>
<protein>
    <submittedName>
        <fullName evidence="12">Hemolysin-type calcium-binding repeat-containing protein</fullName>
    </submittedName>
</protein>
<dbReference type="SUPFAM" id="SSF51120">
    <property type="entry name" value="beta-Roll"/>
    <property type="match status" value="2"/>
</dbReference>
<dbReference type="InterPro" id="IPR018511">
    <property type="entry name" value="Hemolysin-typ_Ca-bd_CS"/>
</dbReference>
<comment type="cofactor">
    <cofactor evidence="1">
        <name>Ca(2+)</name>
        <dbReference type="ChEBI" id="CHEBI:29108"/>
    </cofactor>
</comment>
<dbReference type="PRINTS" id="PR01488">
    <property type="entry name" value="RTXTOXINA"/>
</dbReference>
<dbReference type="EMBL" id="FXTE01000001">
    <property type="protein sequence ID" value="SMO44113.1"/>
    <property type="molecule type" value="Genomic_DNA"/>
</dbReference>
<dbReference type="GO" id="GO:0016020">
    <property type="term" value="C:membrane"/>
    <property type="evidence" value="ECO:0007669"/>
    <property type="project" value="UniProtKB-SubCell"/>
</dbReference>
<dbReference type="GO" id="GO:0090729">
    <property type="term" value="F:toxin activity"/>
    <property type="evidence" value="ECO:0007669"/>
    <property type="project" value="UniProtKB-KW"/>
</dbReference>
<dbReference type="InterPro" id="IPR013858">
    <property type="entry name" value="Peptidase_M10B_C"/>
</dbReference>
<gene>
    <name evidence="12" type="ORF">SAMN06265380_101702</name>
</gene>
<keyword evidence="9" id="KW-0472">Membrane</keyword>
<evidence type="ECO:0000313" key="13">
    <source>
        <dbReference type="Proteomes" id="UP000319555"/>
    </source>
</evidence>
<evidence type="ECO:0000313" key="12">
    <source>
        <dbReference type="EMBL" id="SMO44113.1"/>
    </source>
</evidence>
<dbReference type="GO" id="GO:0008270">
    <property type="term" value="F:zinc ion binding"/>
    <property type="evidence" value="ECO:0007669"/>
    <property type="project" value="InterPro"/>
</dbReference>
<organism evidence="12 13">
    <name type="scientific">Ruegeria faecimaris</name>
    <dbReference type="NCBI Taxonomy" id="686389"/>
    <lineage>
        <taxon>Bacteria</taxon>
        <taxon>Pseudomonadati</taxon>
        <taxon>Pseudomonadota</taxon>
        <taxon>Alphaproteobacteria</taxon>
        <taxon>Rhodobacterales</taxon>
        <taxon>Roseobacteraceae</taxon>
        <taxon>Ruegeria</taxon>
    </lineage>
</organism>
<feature type="region of interest" description="Disordered" evidence="10">
    <location>
        <begin position="433"/>
        <end position="497"/>
    </location>
</feature>
<name>A0A521BAL1_9RHOB</name>
<accession>A0A521BAL1</accession>
<dbReference type="RefSeq" id="WP_142634049.1">
    <property type="nucleotide sequence ID" value="NZ_FXTE01000001.1"/>
</dbReference>
<evidence type="ECO:0000256" key="8">
    <source>
        <dbReference type="ARBA" id="ARBA00023026"/>
    </source>
</evidence>
<evidence type="ECO:0000256" key="10">
    <source>
        <dbReference type="SAM" id="MobiDB-lite"/>
    </source>
</evidence>
<dbReference type="GO" id="GO:0005615">
    <property type="term" value="C:extracellular space"/>
    <property type="evidence" value="ECO:0007669"/>
    <property type="project" value="InterPro"/>
</dbReference>